<evidence type="ECO:0000313" key="4">
    <source>
        <dbReference type="EMBL" id="CAG8735042.1"/>
    </source>
</evidence>
<evidence type="ECO:0000313" key="5">
    <source>
        <dbReference type="Proteomes" id="UP000789405"/>
    </source>
</evidence>
<name>A0A9N9IGU0_9GLOM</name>
<gene>
    <name evidence="4" type="ORF">DERYTH_LOCUS15472</name>
</gene>
<dbReference type="GO" id="GO:0008270">
    <property type="term" value="F:zinc ion binding"/>
    <property type="evidence" value="ECO:0007669"/>
    <property type="project" value="UniProtKB-KW"/>
</dbReference>
<keyword evidence="1" id="KW-0863">Zinc-finger</keyword>
<protein>
    <submittedName>
        <fullName evidence="4">11459_t:CDS:1</fullName>
    </submittedName>
</protein>
<dbReference type="PROSITE" id="PS50157">
    <property type="entry name" value="ZINC_FINGER_C2H2_2"/>
    <property type="match status" value="1"/>
</dbReference>
<organism evidence="4 5">
    <name type="scientific">Dentiscutata erythropus</name>
    <dbReference type="NCBI Taxonomy" id="1348616"/>
    <lineage>
        <taxon>Eukaryota</taxon>
        <taxon>Fungi</taxon>
        <taxon>Fungi incertae sedis</taxon>
        <taxon>Mucoromycota</taxon>
        <taxon>Glomeromycotina</taxon>
        <taxon>Glomeromycetes</taxon>
        <taxon>Diversisporales</taxon>
        <taxon>Gigasporaceae</taxon>
        <taxon>Dentiscutata</taxon>
    </lineage>
</organism>
<dbReference type="InterPro" id="IPR013087">
    <property type="entry name" value="Znf_C2H2_type"/>
</dbReference>
<proteinExistence type="predicted"/>
<keyword evidence="1" id="KW-0479">Metal-binding</keyword>
<keyword evidence="5" id="KW-1185">Reference proteome</keyword>
<dbReference type="OrthoDB" id="2444723at2759"/>
<feature type="region of interest" description="Disordered" evidence="2">
    <location>
        <begin position="128"/>
        <end position="150"/>
    </location>
</feature>
<dbReference type="Proteomes" id="UP000789405">
    <property type="component" value="Unassembled WGS sequence"/>
</dbReference>
<feature type="domain" description="C2H2-type" evidence="3">
    <location>
        <begin position="251"/>
        <end position="279"/>
    </location>
</feature>
<reference evidence="4" key="1">
    <citation type="submission" date="2021-06" db="EMBL/GenBank/DDBJ databases">
        <authorList>
            <person name="Kallberg Y."/>
            <person name="Tangrot J."/>
            <person name="Rosling A."/>
        </authorList>
    </citation>
    <scope>NUCLEOTIDE SEQUENCE</scope>
    <source>
        <strain evidence="4">MA453B</strain>
    </source>
</reference>
<comment type="caution">
    <text evidence="4">The sequence shown here is derived from an EMBL/GenBank/DDBJ whole genome shotgun (WGS) entry which is preliminary data.</text>
</comment>
<dbReference type="PROSITE" id="PS00028">
    <property type="entry name" value="ZINC_FINGER_C2H2_1"/>
    <property type="match status" value="1"/>
</dbReference>
<evidence type="ECO:0000256" key="1">
    <source>
        <dbReference type="PROSITE-ProRule" id="PRU00042"/>
    </source>
</evidence>
<accession>A0A9N9IGU0</accession>
<dbReference type="AlphaFoldDB" id="A0A9N9IGU0"/>
<evidence type="ECO:0000256" key="2">
    <source>
        <dbReference type="SAM" id="MobiDB-lite"/>
    </source>
</evidence>
<sequence>MSRQTFISNPKFDKTYIYKSPNTKYQQFTNAFAYHFMVENENLIPSRLSICDTAAKEWKNIKMFEKTKIDDIIKGYLATSIKLKGFIGSHAVTAIPVEQEILNNAPVQKRVACSIEAAKTKLKELKQEEDNNVKKEEKKLNQRNFDNKKEQDFNKSTNTSVLWSWIEKHCSLCQYLIDIKRCTNLSCCGPTRVQEAMDFLQPFDGFLLPVTKARDGHYINPVHLLQYSERFKVPDYDEHCPSINQTMYSRLCCSICYKYFSTLSYVAKHKRLQHSSNHRKARKEPEISESVAEFVIISILQLWKIWTYYSCNKMKVIWMNVGNAFQTWKALEQELRTFFEGISTFGI</sequence>
<keyword evidence="1" id="KW-0862">Zinc</keyword>
<evidence type="ECO:0000259" key="3">
    <source>
        <dbReference type="PROSITE" id="PS50157"/>
    </source>
</evidence>
<dbReference type="EMBL" id="CAJVPY010012568">
    <property type="protein sequence ID" value="CAG8735042.1"/>
    <property type="molecule type" value="Genomic_DNA"/>
</dbReference>